<dbReference type="InterPro" id="IPR042235">
    <property type="entry name" value="ZP-C_dom"/>
</dbReference>
<feature type="compositionally biased region" description="Polar residues" evidence="2">
    <location>
        <begin position="152"/>
        <end position="182"/>
    </location>
</feature>
<gene>
    <name evidence="6" type="ORF">DMN91_010590</name>
</gene>
<dbReference type="InterPro" id="IPR001507">
    <property type="entry name" value="ZP_dom"/>
</dbReference>
<sequence length="742" mass="79019">MRLIAAILVVAFSAAVTGQDLGGHALFVRTPDADAARSRVQRAAAPASPADVMAQNILEWIQGIYQQGARKIRQQSDSNAYLPPFSTQRPPEKPRPFQPATSYPSPSQNDVTGFPVQRPSSLYTPPNAGYPVSGQPSSPPFSTPRPSFPNSQQPSSTYVPQNFGSTSYNPRPSQPSYTNAGSSAFPPLNPETSSTYLPPQPPSYPSTSSRPPLPSSTIITSGLPSPGGFSTSGFQTGGGVSSTSEGYPSGPSSAGGGVGTLRPPVTGGYSPSGFRPSSNGYPSERPTSGFPSPSESGTGGGGYPSTGYPSGSYPSSTTSGYPSTKPGRPFPPFTTPTTGETGSASGTTGVETGTGIAEGGTGAGDEELKHPPHIHSLDVICSKTMMTINIEFNRAFDGVIYSKGYYMNPECRYVAQNSGQTKYSFTLSLDSCGTQFINDFEGEAGQAYLENVLVLQNEPGIQEVWDTVRRVRCLWEGNINKALTVNFSVDMLNQEIVTFSGDTATAKLDIQIGRGPFAPAADGLVKIGETMTLVVSVEGDPGFDLQVRDCVARDEASTNMLQLTDERGCILKPKLFGAFQKTNDTGNTGASIIAYAFFQAFKFPDVMDLFIECNIELCKTDCEPCPDANQQIEPGRRRRSVTYSPPFNTSTNPVLLSDPVRIGRGFKVIMLDDLSAASSQILESMEETAIEAMTKVNNVCMSNGGFYMAFSLMLSTLFVAIVSAAVLYIKLQRIRRTKCVDS</sequence>
<dbReference type="EMBL" id="QOIP01000011">
    <property type="protein sequence ID" value="RLU16522.1"/>
    <property type="molecule type" value="Genomic_DNA"/>
</dbReference>
<feature type="compositionally biased region" description="Pro residues" evidence="2">
    <location>
        <begin position="137"/>
        <end position="147"/>
    </location>
</feature>
<accession>A0A3L8D8S4</accession>
<dbReference type="PROSITE" id="PS51034">
    <property type="entry name" value="ZP_2"/>
    <property type="match status" value="1"/>
</dbReference>
<feature type="domain" description="ZP" evidence="5">
    <location>
        <begin position="380"/>
        <end position="632"/>
    </location>
</feature>
<reference evidence="6" key="1">
    <citation type="journal article" date="2018" name="Genome Res.">
        <title>The genomic architecture and molecular evolution of ant odorant receptors.</title>
        <authorList>
            <person name="McKenzie S.K."/>
            <person name="Kronauer D.J.C."/>
        </authorList>
    </citation>
    <scope>NUCLEOTIDE SEQUENCE [LARGE SCALE GENOMIC DNA]</scope>
    <source>
        <strain evidence="6">Clonal line C1</strain>
    </source>
</reference>
<organism evidence="6">
    <name type="scientific">Ooceraea biroi</name>
    <name type="common">Clonal raider ant</name>
    <name type="synonym">Cerapachys biroi</name>
    <dbReference type="NCBI Taxonomy" id="2015173"/>
    <lineage>
        <taxon>Eukaryota</taxon>
        <taxon>Metazoa</taxon>
        <taxon>Ecdysozoa</taxon>
        <taxon>Arthropoda</taxon>
        <taxon>Hexapoda</taxon>
        <taxon>Insecta</taxon>
        <taxon>Pterygota</taxon>
        <taxon>Neoptera</taxon>
        <taxon>Endopterygota</taxon>
        <taxon>Hymenoptera</taxon>
        <taxon>Apocrita</taxon>
        <taxon>Aculeata</taxon>
        <taxon>Formicoidea</taxon>
        <taxon>Formicidae</taxon>
        <taxon>Dorylinae</taxon>
        <taxon>Ooceraea</taxon>
    </lineage>
</organism>
<dbReference type="Pfam" id="PF00100">
    <property type="entry name" value="Zona_pellucida"/>
    <property type="match status" value="1"/>
</dbReference>
<feature type="compositionally biased region" description="Low complexity" evidence="2">
    <location>
        <begin position="241"/>
        <end position="252"/>
    </location>
</feature>
<comment type="caution">
    <text evidence="6">The sequence shown here is derived from an EMBL/GenBank/DDBJ whole genome shotgun (WGS) entry which is preliminary data.</text>
</comment>
<keyword evidence="3" id="KW-1133">Transmembrane helix</keyword>
<dbReference type="SMART" id="SM00241">
    <property type="entry name" value="ZP"/>
    <property type="match status" value="1"/>
</dbReference>
<protein>
    <recommendedName>
        <fullName evidence="5">ZP domain-containing protein</fullName>
    </recommendedName>
</protein>
<dbReference type="PANTHER" id="PTHR46560">
    <property type="entry name" value="CYPHER, ISOFORM B"/>
    <property type="match status" value="1"/>
</dbReference>
<feature type="signal peptide" evidence="4">
    <location>
        <begin position="1"/>
        <end position="18"/>
    </location>
</feature>
<evidence type="ECO:0000313" key="6">
    <source>
        <dbReference type="EMBL" id="RLU16522.1"/>
    </source>
</evidence>
<proteinExistence type="predicted"/>
<feature type="compositionally biased region" description="Low complexity" evidence="2">
    <location>
        <begin position="335"/>
        <end position="355"/>
    </location>
</feature>
<evidence type="ECO:0000256" key="2">
    <source>
        <dbReference type="SAM" id="MobiDB-lite"/>
    </source>
</evidence>
<keyword evidence="4" id="KW-0732">Signal</keyword>
<keyword evidence="1" id="KW-1015">Disulfide bond</keyword>
<reference evidence="6" key="2">
    <citation type="submission" date="2018-07" db="EMBL/GenBank/DDBJ databases">
        <authorList>
            <person name="Mckenzie S.K."/>
            <person name="Kronauer D.J.C."/>
        </authorList>
    </citation>
    <scope>NUCLEOTIDE SEQUENCE</scope>
    <source>
        <strain evidence="6">Clonal line C1</strain>
    </source>
</reference>
<evidence type="ECO:0000259" key="5">
    <source>
        <dbReference type="PROSITE" id="PS51034"/>
    </source>
</evidence>
<dbReference type="Pfam" id="PF25057">
    <property type="entry name" value="CUT_N"/>
    <property type="match status" value="1"/>
</dbReference>
<dbReference type="AlphaFoldDB" id="A0A3L8D8S4"/>
<dbReference type="Proteomes" id="UP000279307">
    <property type="component" value="Chromosome 11"/>
</dbReference>
<feature type="compositionally biased region" description="Low complexity" evidence="2">
    <location>
        <begin position="305"/>
        <end position="327"/>
    </location>
</feature>
<dbReference type="InterPro" id="IPR055355">
    <property type="entry name" value="ZP-C"/>
</dbReference>
<feature type="compositionally biased region" description="Polar residues" evidence="2">
    <location>
        <begin position="99"/>
        <end position="111"/>
    </location>
</feature>
<dbReference type="PANTHER" id="PTHR46560:SF4">
    <property type="entry name" value="DUSKY"/>
    <property type="match status" value="1"/>
</dbReference>
<feature type="chain" id="PRO_5018146816" description="ZP domain-containing protein" evidence="4">
    <location>
        <begin position="19"/>
        <end position="742"/>
    </location>
</feature>
<dbReference type="InterPro" id="IPR056953">
    <property type="entry name" value="CUT_N"/>
</dbReference>
<keyword evidence="3" id="KW-0812">Transmembrane</keyword>
<feature type="compositionally biased region" description="Low complexity" evidence="2">
    <location>
        <begin position="286"/>
        <end position="296"/>
    </location>
</feature>
<feature type="compositionally biased region" description="Low complexity" evidence="2">
    <location>
        <begin position="205"/>
        <end position="234"/>
    </location>
</feature>
<dbReference type="OrthoDB" id="10068552at2759"/>
<feature type="region of interest" description="Disordered" evidence="2">
    <location>
        <begin position="79"/>
        <end position="371"/>
    </location>
</feature>
<evidence type="ECO:0000256" key="1">
    <source>
        <dbReference type="ARBA" id="ARBA00023157"/>
    </source>
</evidence>
<keyword evidence="3" id="KW-0472">Membrane</keyword>
<feature type="compositionally biased region" description="Polar residues" evidence="2">
    <location>
        <begin position="79"/>
        <end position="89"/>
    </location>
</feature>
<dbReference type="Gene3D" id="2.60.40.4100">
    <property type="entry name" value="Zona pellucida, ZP-C domain"/>
    <property type="match status" value="1"/>
</dbReference>
<evidence type="ECO:0000256" key="4">
    <source>
        <dbReference type="SAM" id="SignalP"/>
    </source>
</evidence>
<name>A0A3L8D8S4_OOCBI</name>
<feature type="transmembrane region" description="Helical" evidence="3">
    <location>
        <begin position="706"/>
        <end position="729"/>
    </location>
</feature>
<evidence type="ECO:0000256" key="3">
    <source>
        <dbReference type="SAM" id="Phobius"/>
    </source>
</evidence>